<feature type="compositionally biased region" description="Low complexity" evidence="3">
    <location>
        <begin position="347"/>
        <end position="361"/>
    </location>
</feature>
<keyword evidence="4" id="KW-1133">Transmembrane helix</keyword>
<dbReference type="SUPFAM" id="SSF50156">
    <property type="entry name" value="PDZ domain-like"/>
    <property type="match status" value="1"/>
</dbReference>
<feature type="region of interest" description="Disordered" evidence="3">
    <location>
        <begin position="325"/>
        <end position="409"/>
    </location>
</feature>
<evidence type="ECO:0000256" key="4">
    <source>
        <dbReference type="SAM" id="Phobius"/>
    </source>
</evidence>
<name>A0A812E379_ACAPH</name>
<dbReference type="OrthoDB" id="10059918at2759"/>
<dbReference type="GO" id="GO:0048791">
    <property type="term" value="P:calcium ion-regulated exocytosis of neurotransmitter"/>
    <property type="evidence" value="ECO:0007669"/>
    <property type="project" value="TreeGrafter"/>
</dbReference>
<dbReference type="GO" id="GO:0048788">
    <property type="term" value="C:cytoskeleton of presynaptic active zone"/>
    <property type="evidence" value="ECO:0007669"/>
    <property type="project" value="TreeGrafter"/>
</dbReference>
<feature type="domain" description="PDZ" evidence="5">
    <location>
        <begin position="1"/>
        <end position="74"/>
    </location>
</feature>
<protein>
    <recommendedName>
        <fullName evidence="5">PDZ domain-containing protein</fullName>
    </recommendedName>
</protein>
<dbReference type="GO" id="GO:0044325">
    <property type="term" value="F:transmembrane transporter binding"/>
    <property type="evidence" value="ECO:0007669"/>
    <property type="project" value="TreeGrafter"/>
</dbReference>
<dbReference type="InterPro" id="IPR036034">
    <property type="entry name" value="PDZ_sf"/>
</dbReference>
<dbReference type="GO" id="GO:0050806">
    <property type="term" value="P:positive regulation of synaptic transmission"/>
    <property type="evidence" value="ECO:0007669"/>
    <property type="project" value="TreeGrafter"/>
</dbReference>
<dbReference type="PROSITE" id="PS50106">
    <property type="entry name" value="PDZ"/>
    <property type="match status" value="1"/>
</dbReference>
<gene>
    <name evidence="6" type="ORF">SPHA_67449</name>
</gene>
<evidence type="ECO:0000256" key="3">
    <source>
        <dbReference type="SAM" id="MobiDB-lite"/>
    </source>
</evidence>
<keyword evidence="4" id="KW-0472">Membrane</keyword>
<dbReference type="InterPro" id="IPR035892">
    <property type="entry name" value="C2_domain_sf"/>
</dbReference>
<dbReference type="PANTHER" id="PTHR12157">
    <property type="entry name" value="REGULATING SYNAPTIC MEMBRANE EXOCYTOSIS PROTEIN"/>
    <property type="match status" value="1"/>
</dbReference>
<dbReference type="PANTHER" id="PTHR12157:SF24">
    <property type="entry name" value="FIFE, ISOFORM D"/>
    <property type="match status" value="1"/>
</dbReference>
<dbReference type="Proteomes" id="UP000597762">
    <property type="component" value="Unassembled WGS sequence"/>
</dbReference>
<dbReference type="Gene3D" id="2.30.42.10">
    <property type="match status" value="1"/>
</dbReference>
<comment type="caution">
    <text evidence="6">The sequence shown here is derived from an EMBL/GenBank/DDBJ whole genome shotgun (WGS) entry which is preliminary data.</text>
</comment>
<dbReference type="Gene3D" id="2.60.40.150">
    <property type="entry name" value="C2 domain"/>
    <property type="match status" value="1"/>
</dbReference>
<keyword evidence="1" id="KW-0770">Synapse</keyword>
<feature type="transmembrane region" description="Helical" evidence="4">
    <location>
        <begin position="468"/>
        <end position="489"/>
    </location>
</feature>
<feature type="transmembrane region" description="Helical" evidence="4">
    <location>
        <begin position="260"/>
        <end position="279"/>
    </location>
</feature>
<reference evidence="6" key="1">
    <citation type="submission" date="2021-01" db="EMBL/GenBank/DDBJ databases">
        <authorList>
            <person name="Li R."/>
            <person name="Bekaert M."/>
        </authorList>
    </citation>
    <scope>NUCLEOTIDE SEQUENCE</scope>
    <source>
        <strain evidence="6">Farmed</strain>
    </source>
</reference>
<evidence type="ECO:0000256" key="2">
    <source>
        <dbReference type="ARBA" id="ARBA00034103"/>
    </source>
</evidence>
<dbReference type="GO" id="GO:0042734">
    <property type="term" value="C:presynaptic membrane"/>
    <property type="evidence" value="ECO:0007669"/>
    <property type="project" value="TreeGrafter"/>
</dbReference>
<feature type="compositionally biased region" description="Polar residues" evidence="3">
    <location>
        <begin position="364"/>
        <end position="388"/>
    </location>
</feature>
<evidence type="ECO:0000313" key="7">
    <source>
        <dbReference type="Proteomes" id="UP000597762"/>
    </source>
</evidence>
<keyword evidence="7" id="KW-1185">Reference proteome</keyword>
<dbReference type="GO" id="GO:0048167">
    <property type="term" value="P:regulation of synaptic plasticity"/>
    <property type="evidence" value="ECO:0007669"/>
    <property type="project" value="TreeGrafter"/>
</dbReference>
<organism evidence="6 7">
    <name type="scientific">Acanthosepion pharaonis</name>
    <name type="common">Pharaoh cuttlefish</name>
    <name type="synonym">Sepia pharaonis</name>
    <dbReference type="NCBI Taxonomy" id="158019"/>
    <lineage>
        <taxon>Eukaryota</taxon>
        <taxon>Metazoa</taxon>
        <taxon>Spiralia</taxon>
        <taxon>Lophotrochozoa</taxon>
        <taxon>Mollusca</taxon>
        <taxon>Cephalopoda</taxon>
        <taxon>Coleoidea</taxon>
        <taxon>Decapodiformes</taxon>
        <taxon>Sepiida</taxon>
        <taxon>Sepiina</taxon>
        <taxon>Sepiidae</taxon>
        <taxon>Acanthosepion</taxon>
    </lineage>
</organism>
<accession>A0A812E379</accession>
<keyword evidence="4" id="KW-0812">Transmembrane</keyword>
<evidence type="ECO:0000259" key="5">
    <source>
        <dbReference type="PROSITE" id="PS50106"/>
    </source>
</evidence>
<evidence type="ECO:0000313" key="6">
    <source>
        <dbReference type="EMBL" id="CAE1316807.1"/>
    </source>
</evidence>
<dbReference type="SMART" id="SM00228">
    <property type="entry name" value="PDZ"/>
    <property type="match status" value="1"/>
</dbReference>
<comment type="subcellular location">
    <subcellularLocation>
        <location evidence="2">Synapse</location>
    </subcellularLocation>
</comment>
<dbReference type="Pfam" id="PF00595">
    <property type="entry name" value="PDZ"/>
    <property type="match status" value="1"/>
</dbReference>
<sequence length="490" mass="55429">MRVVGGKLGEDNRLGAYVRSVESGGPADLQGNIREGDQILTWDGQSLVDVTYEEAQEIMDRSGNIVQIVIWHRPITEEDTVGPTAAERREKFQKADSADVELTETKDKEFENLGIKRKRRILPKTPLEIKKDTTRVIVGRLQMKINYISEKMKLTITIMKVVDLVPPDKPKRKIPSPLAMLRLLPSSFLLFPFYFLLSFFLLSFFFVLFLSTPFTFILFFTHFLSLSMYISFHFPLLTRINIFYPLSLSTTYIYKCSLFILFFLSLLSFYLSFFLSVFIPHRSLKTTALEVTLWSFNKNADDTFIGEVLLDLYEAALDDQPTWYDLEDHDENSSPLPDRTKMYPENSPMSSTSTETSRTGTPCRGSSPSPFNRSPAGSFSQRSMSVTPTHDKRKHLLSKKSPGKHSFSPSVSFSPPPLSLSLSFSPTLSLFLSLSFSLSLSLSLSLFLSLSPHSLSLSFSLSPPSLSLSLPLSFSLSLYVPLFLSILVYF</sequence>
<feature type="transmembrane region" description="Helical" evidence="4">
    <location>
        <begin position="428"/>
        <end position="448"/>
    </location>
</feature>
<proteinExistence type="predicted"/>
<dbReference type="GO" id="GO:0042391">
    <property type="term" value="P:regulation of membrane potential"/>
    <property type="evidence" value="ECO:0007669"/>
    <property type="project" value="TreeGrafter"/>
</dbReference>
<dbReference type="GO" id="GO:0031267">
    <property type="term" value="F:small GTPase binding"/>
    <property type="evidence" value="ECO:0007669"/>
    <property type="project" value="InterPro"/>
</dbReference>
<dbReference type="SUPFAM" id="SSF49562">
    <property type="entry name" value="C2 domain (Calcium/lipid-binding domain, CaLB)"/>
    <property type="match status" value="1"/>
</dbReference>
<evidence type="ECO:0000256" key="1">
    <source>
        <dbReference type="ARBA" id="ARBA00023018"/>
    </source>
</evidence>
<dbReference type="InterPro" id="IPR001478">
    <property type="entry name" value="PDZ"/>
</dbReference>
<feature type="compositionally biased region" description="Basic residues" evidence="3">
    <location>
        <begin position="391"/>
        <end position="403"/>
    </location>
</feature>
<dbReference type="InterPro" id="IPR039032">
    <property type="entry name" value="Rim-like"/>
</dbReference>
<dbReference type="EMBL" id="CAHIKZ030004892">
    <property type="protein sequence ID" value="CAE1316807.1"/>
    <property type="molecule type" value="Genomic_DNA"/>
</dbReference>
<dbReference type="AlphaFoldDB" id="A0A812E379"/>